<comment type="caution">
    <text evidence="1">The sequence shown here is derived from an EMBL/GenBank/DDBJ whole genome shotgun (WGS) entry which is preliminary data.</text>
</comment>
<evidence type="ECO:0000313" key="2">
    <source>
        <dbReference type="Proteomes" id="UP000248783"/>
    </source>
</evidence>
<sequence>MAATPRTTTRIEVHATAQQTFTYLADPRNRPRWQASLLTVHLLDPGPPHPGTRWSERTAVGAVPHLQIVELRAPGTDGDPTGLWSEAGTWHGLRAALAMVLKPAEADSSRTVVHAAFEIDGARPWSPLVTVLRLLAPAAVRSDLRRSARHVERAAHGARPRSERL</sequence>
<dbReference type="RefSeq" id="WP_111251218.1">
    <property type="nucleotide sequence ID" value="NZ_QKWH01000007.1"/>
</dbReference>
<dbReference type="Pfam" id="PF10604">
    <property type="entry name" value="Polyketide_cyc2"/>
    <property type="match status" value="1"/>
</dbReference>
<gene>
    <name evidence="1" type="ORF">DNL40_10560</name>
</gene>
<keyword evidence="2" id="KW-1185">Reference proteome</keyword>
<accession>A0A2W5WN85</accession>
<proteinExistence type="predicted"/>
<dbReference type="Proteomes" id="UP000248783">
    <property type="component" value="Unassembled WGS sequence"/>
</dbReference>
<dbReference type="EMBL" id="QKWH01000007">
    <property type="protein sequence ID" value="PZR52797.1"/>
    <property type="molecule type" value="Genomic_DNA"/>
</dbReference>
<protein>
    <recommendedName>
        <fullName evidence="3">SRPBCC family protein</fullName>
    </recommendedName>
</protein>
<organism evidence="1 2">
    <name type="scientific">Xylanimonas oleitrophica</name>
    <dbReference type="NCBI Taxonomy" id="2607479"/>
    <lineage>
        <taxon>Bacteria</taxon>
        <taxon>Bacillati</taxon>
        <taxon>Actinomycetota</taxon>
        <taxon>Actinomycetes</taxon>
        <taxon>Micrococcales</taxon>
        <taxon>Promicromonosporaceae</taxon>
        <taxon>Xylanimonas</taxon>
    </lineage>
</organism>
<evidence type="ECO:0008006" key="3">
    <source>
        <dbReference type="Google" id="ProtNLM"/>
    </source>
</evidence>
<name>A0A2W5WN85_9MICO</name>
<dbReference type="InterPro" id="IPR023393">
    <property type="entry name" value="START-like_dom_sf"/>
</dbReference>
<dbReference type="Gene3D" id="3.30.530.20">
    <property type="match status" value="1"/>
</dbReference>
<reference evidence="1 2" key="1">
    <citation type="submission" date="2018-06" db="EMBL/GenBank/DDBJ databases">
        <title>Whole genome sequencing of a novel hydrocarbon degrading bacterial strain, PW21 isolated from oil contaminated produced water sample.</title>
        <authorList>
            <person name="Nagkirti P."/>
            <person name="Shaikh A."/>
            <person name="Gowdaman V."/>
            <person name="Engineer A.E."/>
            <person name="Dagar S."/>
            <person name="Dhakephalkar P.K."/>
        </authorList>
    </citation>
    <scope>NUCLEOTIDE SEQUENCE [LARGE SCALE GENOMIC DNA]</scope>
    <source>
        <strain evidence="1 2">PW21</strain>
    </source>
</reference>
<evidence type="ECO:0000313" key="1">
    <source>
        <dbReference type="EMBL" id="PZR52797.1"/>
    </source>
</evidence>
<dbReference type="AlphaFoldDB" id="A0A2W5WN85"/>
<dbReference type="InterPro" id="IPR019587">
    <property type="entry name" value="Polyketide_cyclase/dehydratase"/>
</dbReference>
<dbReference type="SUPFAM" id="SSF55961">
    <property type="entry name" value="Bet v1-like"/>
    <property type="match status" value="1"/>
</dbReference>